<name>A0ACC0RGW6_9HYPO</name>
<keyword evidence="2" id="KW-1185">Reference proteome</keyword>
<evidence type="ECO:0000313" key="1">
    <source>
        <dbReference type="EMBL" id="KAI8685062.1"/>
    </source>
</evidence>
<comment type="caution">
    <text evidence="1">The sequence shown here is derived from an EMBL/GenBank/DDBJ whole genome shotgun (WGS) entry which is preliminary data.</text>
</comment>
<dbReference type="EMBL" id="CM046503">
    <property type="protein sequence ID" value="KAI8685062.1"/>
    <property type="molecule type" value="Genomic_DNA"/>
</dbReference>
<protein>
    <submittedName>
        <fullName evidence="1">Uncharacterized protein</fullName>
    </submittedName>
</protein>
<sequence length="1015" mass="114653">MAEVIVGFVSAGVGIAAFALQISKSIDALRQMRLKPGEVRKDLTTLLEMLEILHQAVSLLKAWEGYQPVDGIIQHVQQRYAKTEPTIRDLLEKYQETGEGRGRQWKRVLARHPKQQISDLREDINEIINILNLAFMAAQCQPPSIQELTPTGNRNADPSKAQEGEFHQVKDEGDAGEMKTCTNTVTNPPSSKSHQEHRVTLPTARTSSNTSRTRRYDCSCNLTGITGRFWFLQYTPLSMFIGRSGEKVSGCDCIGLRLRLALSKYGVPIAIIAGIGFMVHGSGLELRSSLRVERIVNYTSPGFETIWRLEHGLISLQEARTRFTELYRSDSSLKYHKNPAGNSYIKTLLQEPWISRIDDQISMLRMLVTDCQVTLEDETESFLVQCAEWSICSSHLALLVLDAILESGFDASAIHASPSERWPTPSVPIWHTFGAVPDPFFIAFVGKILRYSPSYSGSTNLHHVLLNEPFESAASFLHRSQPLETNVNFLGQTPLHIATTRPELCRLVLDAGHGIDVTDKLGTTPLMYAAAMGQTEVTMLLISRGANLVLRDSRRQGSFLDYALFCNHWDLALDALLAIQPNLEPGVFQVTVQEVLISAFPISFLVSKRQLSFLPKIIQLSNDVNFTFDDGHVKDNTLMHYAYNLEIASALVQCGFSNFNQKNSKGKLAINSLARYPNVAVIQFCLERGADAKNVSQHGRTIFFELLAGLGEIGWVTWDVIDSIKLCLSAGADPLIADNCVCPCSPDGCHVSSIFDLGSSSRSILDPRPERIWIFELLTLLEEYRDIEAAERFLLSLHRRVLCDKPHISIAHVCCHSGRGIKCEVREPWDPPHLQDGDIEEILDEESDFITALDMDMERLACFGFSKLRTEFMIQLKGLYETEKYEADSELNDEAYEVDYRADRYDRRSAPALWPKFSIAQSMAGYAFWLQHERSRTEKPLSGDFHKAGWFERRISWLLEFMDVMEVTVEMLEESMRRIYVTETRTEKIDRKQTVKSFLEAIGKARNKDEERETE</sequence>
<evidence type="ECO:0000313" key="2">
    <source>
        <dbReference type="Proteomes" id="UP001065298"/>
    </source>
</evidence>
<accession>A0ACC0RGW6</accession>
<proteinExistence type="predicted"/>
<reference evidence="1" key="1">
    <citation type="submission" date="2022-06" db="EMBL/GenBank/DDBJ databases">
        <title>Fusarium solani species complex genomes reveal bases of compartmentalisation and animal pathogenesis.</title>
        <authorList>
            <person name="Tsai I.J."/>
        </authorList>
    </citation>
    <scope>NUCLEOTIDE SEQUENCE</scope>
    <source>
        <strain evidence="1">Fu6.1</strain>
    </source>
</reference>
<gene>
    <name evidence="1" type="ORF">NCS57_00174200</name>
</gene>
<organism evidence="1 2">
    <name type="scientific">Fusarium keratoplasticum</name>
    <dbReference type="NCBI Taxonomy" id="1328300"/>
    <lineage>
        <taxon>Eukaryota</taxon>
        <taxon>Fungi</taxon>
        <taxon>Dikarya</taxon>
        <taxon>Ascomycota</taxon>
        <taxon>Pezizomycotina</taxon>
        <taxon>Sordariomycetes</taxon>
        <taxon>Hypocreomycetidae</taxon>
        <taxon>Hypocreales</taxon>
        <taxon>Nectriaceae</taxon>
        <taxon>Fusarium</taxon>
        <taxon>Fusarium solani species complex</taxon>
    </lineage>
</organism>
<dbReference type="Proteomes" id="UP001065298">
    <property type="component" value="Chromosome 1"/>
</dbReference>